<comment type="caution">
    <text evidence="1">The sequence shown here is derived from an EMBL/GenBank/DDBJ whole genome shotgun (WGS) entry which is preliminary data.</text>
</comment>
<name>A0A8S0Q8J9_OLEEU</name>
<accession>A0A8S0Q8J9</accession>
<proteinExistence type="predicted"/>
<dbReference type="Gramene" id="OE9A087034T1">
    <property type="protein sequence ID" value="OE9A087034C1"/>
    <property type="gene ID" value="OE9A087034"/>
</dbReference>
<dbReference type="AlphaFoldDB" id="A0A8S0Q8J9"/>
<protein>
    <submittedName>
        <fullName evidence="1">Uncharacterized protein</fullName>
    </submittedName>
</protein>
<dbReference type="OrthoDB" id="1742219at2759"/>
<sequence length="175" mass="19675">MKLCSNGHGLDGQICQVLQEDAEFSNGSVGLVRSPISNSVSGDSLNLGIREPVYEAMEVRSDGNVSTRKNNETTLVEVKRKGGKAFIDALLPRLNPKNMNGGPSMPFVLEKNDEKECFVPWKSIWLRRRKKKLKCFYKNISKGVNLVMVRQRGFLIQRKKWKIPLQSTLALGGLR</sequence>
<keyword evidence="2" id="KW-1185">Reference proteome</keyword>
<evidence type="ECO:0000313" key="2">
    <source>
        <dbReference type="Proteomes" id="UP000594638"/>
    </source>
</evidence>
<dbReference type="EMBL" id="CACTIH010001828">
    <property type="protein sequence ID" value="CAA2964697.1"/>
    <property type="molecule type" value="Genomic_DNA"/>
</dbReference>
<dbReference type="Proteomes" id="UP000594638">
    <property type="component" value="Unassembled WGS sequence"/>
</dbReference>
<evidence type="ECO:0000313" key="1">
    <source>
        <dbReference type="EMBL" id="CAA2964697.1"/>
    </source>
</evidence>
<gene>
    <name evidence="1" type="ORF">OLEA9_A087034</name>
</gene>
<reference evidence="1 2" key="1">
    <citation type="submission" date="2019-12" db="EMBL/GenBank/DDBJ databases">
        <authorList>
            <person name="Alioto T."/>
            <person name="Alioto T."/>
            <person name="Gomez Garrido J."/>
        </authorList>
    </citation>
    <scope>NUCLEOTIDE SEQUENCE [LARGE SCALE GENOMIC DNA]</scope>
</reference>
<organism evidence="1 2">
    <name type="scientific">Olea europaea subsp. europaea</name>
    <dbReference type="NCBI Taxonomy" id="158383"/>
    <lineage>
        <taxon>Eukaryota</taxon>
        <taxon>Viridiplantae</taxon>
        <taxon>Streptophyta</taxon>
        <taxon>Embryophyta</taxon>
        <taxon>Tracheophyta</taxon>
        <taxon>Spermatophyta</taxon>
        <taxon>Magnoliopsida</taxon>
        <taxon>eudicotyledons</taxon>
        <taxon>Gunneridae</taxon>
        <taxon>Pentapetalae</taxon>
        <taxon>asterids</taxon>
        <taxon>lamiids</taxon>
        <taxon>Lamiales</taxon>
        <taxon>Oleaceae</taxon>
        <taxon>Oleeae</taxon>
        <taxon>Olea</taxon>
    </lineage>
</organism>